<evidence type="ECO:0000313" key="1">
    <source>
        <dbReference type="EMBL" id="MBO2007330.1"/>
    </source>
</evidence>
<dbReference type="EMBL" id="JAGETR010000210">
    <property type="protein sequence ID" value="MBO2007330.1"/>
    <property type="molecule type" value="Genomic_DNA"/>
</dbReference>
<accession>A0A939SUY4</accession>
<reference evidence="1" key="1">
    <citation type="submission" date="2021-03" db="EMBL/GenBank/DDBJ databases">
        <title>Molecular epidemiology and mechanisms of colistin and carbapenem resistance in Enterobacteriaceae from clinical isolates, the environment and porcine samples in Pretoria, South Africa.</title>
        <authorList>
            <person name="Bogoshi D."/>
            <person name="Mbelle N.M."/>
            <person name="Naidoo V."/>
            <person name="Osei Sekyere J."/>
        </authorList>
    </citation>
    <scope>NUCLEOTIDE SEQUENCE</scope>
    <source>
        <strain evidence="1">C080</strain>
    </source>
</reference>
<feature type="non-terminal residue" evidence="1">
    <location>
        <position position="1"/>
    </location>
</feature>
<gene>
    <name evidence="1" type="ORF">J4732_20990</name>
</gene>
<name>A0A939SUY4_SERMA</name>
<protein>
    <submittedName>
        <fullName evidence="1">Uncharacterized protein</fullName>
    </submittedName>
</protein>
<comment type="caution">
    <text evidence="1">The sequence shown here is derived from an EMBL/GenBank/DDBJ whole genome shotgun (WGS) entry which is preliminary data.</text>
</comment>
<sequence length="81" mass="8610">RWITKCFSVQRLGGSASNATSRVSAVYSTLSADDGNYGAYFAAARTAYCRARPPLRHPYQLCRFGSVHVAGGRAAIAVAAI</sequence>
<organism evidence="1">
    <name type="scientific">Serratia marcescens</name>
    <dbReference type="NCBI Taxonomy" id="615"/>
    <lineage>
        <taxon>Bacteria</taxon>
        <taxon>Pseudomonadati</taxon>
        <taxon>Pseudomonadota</taxon>
        <taxon>Gammaproteobacteria</taxon>
        <taxon>Enterobacterales</taxon>
        <taxon>Yersiniaceae</taxon>
        <taxon>Serratia</taxon>
    </lineage>
</organism>
<proteinExistence type="predicted"/>
<dbReference type="AlphaFoldDB" id="A0A939SUY4"/>